<name>A0A565C3C0_9BRAS</name>
<dbReference type="PANTHER" id="PTHR23070">
    <property type="entry name" value="BCS1 AAA-TYPE ATPASE"/>
    <property type="match status" value="1"/>
</dbReference>
<gene>
    <name evidence="1" type="ORF">ANE_LOCUS18556</name>
</gene>
<accession>A0A565C3C0</accession>
<dbReference type="EMBL" id="CABITT030000006">
    <property type="protein sequence ID" value="VVB08112.1"/>
    <property type="molecule type" value="Genomic_DNA"/>
</dbReference>
<comment type="caution">
    <text evidence="1">The sequence shown here is derived from an EMBL/GenBank/DDBJ whole genome shotgun (WGS) entry which is preliminary data.</text>
</comment>
<organism evidence="1 2">
    <name type="scientific">Arabis nemorensis</name>
    <dbReference type="NCBI Taxonomy" id="586526"/>
    <lineage>
        <taxon>Eukaryota</taxon>
        <taxon>Viridiplantae</taxon>
        <taxon>Streptophyta</taxon>
        <taxon>Embryophyta</taxon>
        <taxon>Tracheophyta</taxon>
        <taxon>Spermatophyta</taxon>
        <taxon>Magnoliopsida</taxon>
        <taxon>eudicotyledons</taxon>
        <taxon>Gunneridae</taxon>
        <taxon>Pentapetalae</taxon>
        <taxon>rosids</taxon>
        <taxon>malvids</taxon>
        <taxon>Brassicales</taxon>
        <taxon>Brassicaceae</taxon>
        <taxon>Arabideae</taxon>
        <taxon>Arabis</taxon>
    </lineage>
</organism>
<protein>
    <recommendedName>
        <fullName evidence="3">ATPase AAA-type core domain-containing protein</fullName>
    </recommendedName>
</protein>
<reference evidence="1" key="1">
    <citation type="submission" date="2019-07" db="EMBL/GenBank/DDBJ databases">
        <authorList>
            <person name="Dittberner H."/>
        </authorList>
    </citation>
    <scope>NUCLEOTIDE SEQUENCE [LARGE SCALE GENOMIC DNA]</scope>
</reference>
<dbReference type="InterPro" id="IPR027417">
    <property type="entry name" value="P-loop_NTPase"/>
</dbReference>
<dbReference type="Proteomes" id="UP000489600">
    <property type="component" value="Unassembled WGS sequence"/>
</dbReference>
<sequence>MESSSLVKAAVTVSALSACALMTCHVVKLVQSFETTRDIRDYISGLLRSYLSHMTIFICRLSSLQRDMVFEDVWWRPKKSRTFRIACEDNETNYTLVPANDSKRNYTVVPAIDEVFTDTFQGVEIRWILRNRQIYSNSGPILLTYYDLTFPKKAEDLSPKVAASNRERMKTPRKLFLDVTGTWRSVTLKCPSYIHTLALDPQVRRDITDDLPRAMVPTTSCNNPCKTYKRGYLVYGPTRTRKTSVIAAMGEYLKLDVYNLDLTQLSRNSQL</sequence>
<evidence type="ECO:0000313" key="2">
    <source>
        <dbReference type="Proteomes" id="UP000489600"/>
    </source>
</evidence>
<dbReference type="Gene3D" id="3.40.50.300">
    <property type="entry name" value="P-loop containing nucleotide triphosphate hydrolases"/>
    <property type="match status" value="1"/>
</dbReference>
<dbReference type="AlphaFoldDB" id="A0A565C3C0"/>
<evidence type="ECO:0000313" key="1">
    <source>
        <dbReference type="EMBL" id="VVB08112.1"/>
    </source>
</evidence>
<proteinExistence type="predicted"/>
<keyword evidence="2" id="KW-1185">Reference proteome</keyword>
<evidence type="ECO:0008006" key="3">
    <source>
        <dbReference type="Google" id="ProtNLM"/>
    </source>
</evidence>
<dbReference type="InterPro" id="IPR050747">
    <property type="entry name" value="Mitochondrial_chaperone_BCS1"/>
</dbReference>
<dbReference type="OrthoDB" id="10251412at2759"/>